<dbReference type="Pfam" id="PF00588">
    <property type="entry name" value="SpoU_methylase"/>
    <property type="match status" value="1"/>
</dbReference>
<dbReference type="GO" id="GO:0003723">
    <property type="term" value="F:RNA binding"/>
    <property type="evidence" value="ECO:0007669"/>
    <property type="project" value="InterPro"/>
</dbReference>
<dbReference type="InterPro" id="IPR029064">
    <property type="entry name" value="Ribosomal_eL30-like_sf"/>
</dbReference>
<dbReference type="Pfam" id="PF08032">
    <property type="entry name" value="SpoU_sub_bind"/>
    <property type="match status" value="1"/>
</dbReference>
<gene>
    <name evidence="4" type="ORF">FWILDA_LOCUS8754</name>
</gene>
<evidence type="ECO:0000313" key="4">
    <source>
        <dbReference type="EMBL" id="CAI2178773.1"/>
    </source>
</evidence>
<evidence type="ECO:0000256" key="1">
    <source>
        <dbReference type="ARBA" id="ARBA00022603"/>
    </source>
</evidence>
<reference evidence="4" key="1">
    <citation type="submission" date="2022-08" db="EMBL/GenBank/DDBJ databases">
        <authorList>
            <person name="Kallberg Y."/>
            <person name="Tangrot J."/>
            <person name="Rosling A."/>
        </authorList>
    </citation>
    <scope>NUCLEOTIDE SEQUENCE</scope>
    <source>
        <strain evidence="4">Wild A</strain>
    </source>
</reference>
<dbReference type="InterPro" id="IPR029028">
    <property type="entry name" value="Alpha/beta_knot_MTases"/>
</dbReference>
<evidence type="ECO:0000259" key="3">
    <source>
        <dbReference type="SMART" id="SM00967"/>
    </source>
</evidence>
<dbReference type="OrthoDB" id="270651at2759"/>
<evidence type="ECO:0000313" key="5">
    <source>
        <dbReference type="Proteomes" id="UP001153678"/>
    </source>
</evidence>
<dbReference type="GO" id="GO:0006396">
    <property type="term" value="P:RNA processing"/>
    <property type="evidence" value="ECO:0007669"/>
    <property type="project" value="InterPro"/>
</dbReference>
<dbReference type="InterPro" id="IPR001537">
    <property type="entry name" value="SpoU_MeTrfase"/>
</dbReference>
<name>A0A9W4SRI0_9GLOM</name>
<dbReference type="Gene3D" id="3.30.1330.30">
    <property type="match status" value="1"/>
</dbReference>
<comment type="caution">
    <text evidence="4">The sequence shown here is derived from an EMBL/GenBank/DDBJ whole genome shotgun (WGS) entry which is preliminary data.</text>
</comment>
<dbReference type="SUPFAM" id="SSF75217">
    <property type="entry name" value="alpha/beta knot"/>
    <property type="match status" value="1"/>
</dbReference>
<dbReference type="InterPro" id="IPR029026">
    <property type="entry name" value="tRNA_m1G_MTases_N"/>
</dbReference>
<sequence length="243" mass="27569">MTFLAFGNHTVRNLLHSPYFTFKKILLREEHHQDKELLQILTNKKIPYQLLNREQFSRYSPDKKSQGIVAFIRNYDYITLPSLLSCQPQRKFPLIIVLDGIEDPHNFGAILRTSAAFRIDGLIIAKRNQVQVNSTVVKVSMGGAAYVPVCQVSNLGEAIEKLKDQNYKIIATVCDPKSQAYNQLKFDAPTCLIFGNEHEGIKPNLVKKSHHRLYIPMSNQISSLNVSVSCGIVLAEVVSQWEK</sequence>
<dbReference type="NCBIfam" id="TIGR00186">
    <property type="entry name" value="rRNA_methyl_3"/>
    <property type="match status" value="1"/>
</dbReference>
<protein>
    <submittedName>
        <fullName evidence="4">17866_t:CDS:1</fullName>
    </submittedName>
</protein>
<dbReference type="EMBL" id="CAMKVN010001916">
    <property type="protein sequence ID" value="CAI2178773.1"/>
    <property type="molecule type" value="Genomic_DNA"/>
</dbReference>
<organism evidence="4 5">
    <name type="scientific">Funneliformis geosporum</name>
    <dbReference type="NCBI Taxonomy" id="1117311"/>
    <lineage>
        <taxon>Eukaryota</taxon>
        <taxon>Fungi</taxon>
        <taxon>Fungi incertae sedis</taxon>
        <taxon>Mucoromycota</taxon>
        <taxon>Glomeromycotina</taxon>
        <taxon>Glomeromycetes</taxon>
        <taxon>Glomerales</taxon>
        <taxon>Glomeraceae</taxon>
        <taxon>Funneliformis</taxon>
    </lineage>
</organism>
<dbReference type="GO" id="GO:0005829">
    <property type="term" value="C:cytosol"/>
    <property type="evidence" value="ECO:0007669"/>
    <property type="project" value="TreeGrafter"/>
</dbReference>
<evidence type="ECO:0000256" key="2">
    <source>
        <dbReference type="ARBA" id="ARBA00022679"/>
    </source>
</evidence>
<feature type="domain" description="RNA 2-O ribose methyltransferase substrate binding" evidence="3">
    <location>
        <begin position="4"/>
        <end position="78"/>
    </location>
</feature>
<keyword evidence="5" id="KW-1185">Reference proteome</keyword>
<dbReference type="Proteomes" id="UP001153678">
    <property type="component" value="Unassembled WGS sequence"/>
</dbReference>
<dbReference type="Gene3D" id="3.40.1280.10">
    <property type="match status" value="1"/>
</dbReference>
<dbReference type="SMART" id="SM00967">
    <property type="entry name" value="SpoU_sub_bind"/>
    <property type="match status" value="1"/>
</dbReference>
<proteinExistence type="predicted"/>
<keyword evidence="2" id="KW-0808">Transferase</keyword>
<dbReference type="GO" id="GO:0008173">
    <property type="term" value="F:RNA methyltransferase activity"/>
    <property type="evidence" value="ECO:0007669"/>
    <property type="project" value="InterPro"/>
</dbReference>
<dbReference type="AlphaFoldDB" id="A0A9W4SRI0"/>
<dbReference type="PANTHER" id="PTHR46429:SF1">
    <property type="entry name" value="23S RRNA (GUANOSINE-2'-O-)-METHYLTRANSFERASE RLMB"/>
    <property type="match status" value="1"/>
</dbReference>
<dbReference type="GO" id="GO:0032259">
    <property type="term" value="P:methylation"/>
    <property type="evidence" value="ECO:0007669"/>
    <property type="project" value="UniProtKB-KW"/>
</dbReference>
<accession>A0A9W4SRI0</accession>
<dbReference type="SUPFAM" id="SSF55315">
    <property type="entry name" value="L30e-like"/>
    <property type="match status" value="1"/>
</dbReference>
<dbReference type="InterPro" id="IPR013123">
    <property type="entry name" value="SpoU_subst-bd"/>
</dbReference>
<dbReference type="PANTHER" id="PTHR46429">
    <property type="entry name" value="23S RRNA (GUANOSINE-2'-O-)-METHYLTRANSFERASE RLMB"/>
    <property type="match status" value="1"/>
</dbReference>
<dbReference type="InterPro" id="IPR004441">
    <property type="entry name" value="rRNA_MeTrfase_TrmH"/>
</dbReference>
<dbReference type="CDD" id="cd18103">
    <property type="entry name" value="SpoU-like_RlmB"/>
    <property type="match status" value="1"/>
</dbReference>
<keyword evidence="1" id="KW-0489">Methyltransferase</keyword>